<evidence type="ECO:0000313" key="1">
    <source>
        <dbReference type="EMBL" id="VDK33089.1"/>
    </source>
</evidence>
<organism evidence="3">
    <name type="scientific">Anisakis simplex</name>
    <name type="common">Herring worm</name>
    <dbReference type="NCBI Taxonomy" id="6269"/>
    <lineage>
        <taxon>Eukaryota</taxon>
        <taxon>Metazoa</taxon>
        <taxon>Ecdysozoa</taxon>
        <taxon>Nematoda</taxon>
        <taxon>Chromadorea</taxon>
        <taxon>Rhabditida</taxon>
        <taxon>Spirurina</taxon>
        <taxon>Ascaridomorpha</taxon>
        <taxon>Ascaridoidea</taxon>
        <taxon>Anisakidae</taxon>
        <taxon>Anisakis</taxon>
        <taxon>Anisakis simplex complex</taxon>
    </lineage>
</organism>
<gene>
    <name evidence="1" type="ORF">ASIM_LOCUS8596</name>
</gene>
<dbReference type="AlphaFoldDB" id="A0A0M3JMG8"/>
<reference evidence="3" key="1">
    <citation type="submission" date="2017-02" db="UniProtKB">
        <authorList>
            <consortium name="WormBaseParasite"/>
        </authorList>
    </citation>
    <scope>IDENTIFICATION</scope>
</reference>
<dbReference type="OrthoDB" id="543373at2759"/>
<accession>A0A0M3JMG8</accession>
<name>A0A0M3JMG8_ANISI</name>
<protein>
    <submittedName>
        <fullName evidence="3">Phage tail protein I</fullName>
    </submittedName>
</protein>
<dbReference type="Gene3D" id="1.25.10.10">
    <property type="entry name" value="Leucine-rich Repeat Variant"/>
    <property type="match status" value="1"/>
</dbReference>
<dbReference type="WBParaSite" id="ASIM_0000885401-mRNA-1">
    <property type="protein sequence ID" value="ASIM_0000885401-mRNA-1"/>
    <property type="gene ID" value="ASIM_0000885401"/>
</dbReference>
<dbReference type="EMBL" id="UYRR01023827">
    <property type="protein sequence ID" value="VDK33089.1"/>
    <property type="molecule type" value="Genomic_DNA"/>
</dbReference>
<sequence length="91" mass="10134">MRFTLALRFISDALERLAAMINQPDARSTEEGIAATENAISAVAKILKYNAEAVDANAVIPTFLSWLPVWDDSDETPYVYGYFADLVERYG</sequence>
<proteinExistence type="predicted"/>
<reference evidence="1 2" key="2">
    <citation type="submission" date="2018-11" db="EMBL/GenBank/DDBJ databases">
        <authorList>
            <consortium name="Pathogen Informatics"/>
        </authorList>
    </citation>
    <scope>NUCLEOTIDE SEQUENCE [LARGE SCALE GENOMIC DNA]</scope>
</reference>
<evidence type="ECO:0000313" key="2">
    <source>
        <dbReference type="Proteomes" id="UP000267096"/>
    </source>
</evidence>
<keyword evidence="2" id="KW-1185">Reference proteome</keyword>
<evidence type="ECO:0000313" key="3">
    <source>
        <dbReference type="WBParaSite" id="ASIM_0000885401-mRNA-1"/>
    </source>
</evidence>
<dbReference type="Proteomes" id="UP000267096">
    <property type="component" value="Unassembled WGS sequence"/>
</dbReference>
<dbReference type="InterPro" id="IPR011989">
    <property type="entry name" value="ARM-like"/>
</dbReference>